<dbReference type="GO" id="GO:0042742">
    <property type="term" value="P:defense response to bacterium"/>
    <property type="evidence" value="ECO:0007669"/>
    <property type="project" value="UniProtKB-UniRule"/>
</dbReference>
<feature type="domain" description="Beta-defensin" evidence="10">
    <location>
        <begin position="34"/>
        <end position="64"/>
    </location>
</feature>
<accession>A0A8U0T423</accession>
<dbReference type="GeneID" id="101676086"/>
<dbReference type="Proteomes" id="UP000000715">
    <property type="component" value="Unplaced"/>
</dbReference>
<evidence type="ECO:0000256" key="3">
    <source>
        <dbReference type="ARBA" id="ARBA00022525"/>
    </source>
</evidence>
<evidence type="ECO:0000256" key="2">
    <source>
        <dbReference type="ARBA" id="ARBA00007371"/>
    </source>
</evidence>
<dbReference type="GO" id="GO:0042056">
    <property type="term" value="F:chemoattractant activity"/>
    <property type="evidence" value="ECO:0007669"/>
    <property type="project" value="TreeGrafter"/>
</dbReference>
<evidence type="ECO:0000256" key="1">
    <source>
        <dbReference type="ARBA" id="ARBA00004613"/>
    </source>
</evidence>
<dbReference type="RefSeq" id="XP_004771948.1">
    <property type="nucleotide sequence ID" value="XM_004771891.1"/>
</dbReference>
<protein>
    <recommendedName>
        <fullName evidence="9">Beta-defensin</fullName>
    </recommendedName>
</protein>
<dbReference type="KEGG" id="mpuf:101676086"/>
<dbReference type="OrthoDB" id="9827999at2759"/>
<evidence type="ECO:0000256" key="4">
    <source>
        <dbReference type="ARBA" id="ARBA00022529"/>
    </source>
</evidence>
<evidence type="ECO:0000256" key="9">
    <source>
        <dbReference type="RuleBase" id="RU231113"/>
    </source>
</evidence>
<dbReference type="AlphaFoldDB" id="A0A8U0T423"/>
<reference evidence="12" key="1">
    <citation type="submission" date="2025-08" db="UniProtKB">
        <authorList>
            <consortium name="RefSeq"/>
        </authorList>
    </citation>
    <scope>IDENTIFICATION</scope>
    <source>
        <tissue evidence="12">Brain</tissue>
    </source>
</reference>
<evidence type="ECO:0000313" key="12">
    <source>
        <dbReference type="RefSeq" id="XP_004771948.1"/>
    </source>
</evidence>
<dbReference type="GO" id="GO:0045087">
    <property type="term" value="P:innate immune response"/>
    <property type="evidence" value="ECO:0007669"/>
    <property type="project" value="InterPro"/>
</dbReference>
<proteinExistence type="inferred from homology"/>
<dbReference type="GO" id="GO:0060326">
    <property type="term" value="P:cell chemotaxis"/>
    <property type="evidence" value="ECO:0007669"/>
    <property type="project" value="TreeGrafter"/>
</dbReference>
<evidence type="ECO:0000313" key="11">
    <source>
        <dbReference type="Proteomes" id="UP000000715"/>
    </source>
</evidence>
<keyword evidence="7 9" id="KW-0044">Antibiotic</keyword>
<keyword evidence="11" id="KW-1185">Reference proteome</keyword>
<dbReference type="Pfam" id="PF13841">
    <property type="entry name" value="Defensin_beta_2"/>
    <property type="match status" value="1"/>
</dbReference>
<gene>
    <name evidence="12" type="primary">LOC101676086</name>
</gene>
<evidence type="ECO:0000256" key="6">
    <source>
        <dbReference type="ARBA" id="ARBA00022940"/>
    </source>
</evidence>
<sequence length="67" mass="7992">MKFHLFFFILLFWATILPAKKKYPQYGSLDLRRECRKGNGRCRVECHESEIRIAFCIRPGSHCCLQK</sequence>
<keyword evidence="3 9" id="KW-0964">Secreted</keyword>
<keyword evidence="4 9" id="KW-0929">Antimicrobial</keyword>
<comment type="similarity">
    <text evidence="2 9">Belongs to the beta-defensin family.</text>
</comment>
<comment type="subcellular location">
    <subcellularLocation>
        <location evidence="1 9">Secreted</location>
    </subcellularLocation>
</comment>
<dbReference type="PANTHER" id="PTHR20515:SF19">
    <property type="entry name" value="BETA-DEFENSIN 110"/>
    <property type="match status" value="1"/>
</dbReference>
<dbReference type="PANTHER" id="PTHR20515">
    <property type="entry name" value="BETA-DEFENSIN"/>
    <property type="match status" value="1"/>
</dbReference>
<organism evidence="11 12">
    <name type="scientific">Mustela putorius furo</name>
    <name type="common">European domestic ferret</name>
    <name type="synonym">Mustela furo</name>
    <dbReference type="NCBI Taxonomy" id="9669"/>
    <lineage>
        <taxon>Eukaryota</taxon>
        <taxon>Metazoa</taxon>
        <taxon>Chordata</taxon>
        <taxon>Craniata</taxon>
        <taxon>Vertebrata</taxon>
        <taxon>Euteleostomi</taxon>
        <taxon>Mammalia</taxon>
        <taxon>Eutheria</taxon>
        <taxon>Laurasiatheria</taxon>
        <taxon>Carnivora</taxon>
        <taxon>Caniformia</taxon>
        <taxon>Musteloidea</taxon>
        <taxon>Mustelidae</taxon>
        <taxon>Mustelinae</taxon>
        <taxon>Mustela</taxon>
    </lineage>
</organism>
<keyword evidence="5 9" id="KW-0732">Signal</keyword>
<name>A0A8U0T423_MUSPF</name>
<dbReference type="GO" id="GO:0031731">
    <property type="term" value="F:CCR6 chemokine receptor binding"/>
    <property type="evidence" value="ECO:0007669"/>
    <property type="project" value="TreeGrafter"/>
</dbReference>
<comment type="function">
    <text evidence="9">Has antibacterial activity.</text>
</comment>
<feature type="chain" id="PRO_5035966111" description="Beta-defensin" evidence="9">
    <location>
        <begin position="20"/>
        <end position="67"/>
    </location>
</feature>
<dbReference type="InterPro" id="IPR025933">
    <property type="entry name" value="Beta_defensin_dom"/>
</dbReference>
<dbReference type="GO" id="GO:0005615">
    <property type="term" value="C:extracellular space"/>
    <property type="evidence" value="ECO:0007669"/>
    <property type="project" value="TreeGrafter"/>
</dbReference>
<evidence type="ECO:0000259" key="10">
    <source>
        <dbReference type="Pfam" id="PF13841"/>
    </source>
</evidence>
<keyword evidence="8" id="KW-1015">Disulfide bond</keyword>
<feature type="signal peptide" evidence="9">
    <location>
        <begin position="1"/>
        <end position="19"/>
    </location>
</feature>
<evidence type="ECO:0000256" key="5">
    <source>
        <dbReference type="ARBA" id="ARBA00022729"/>
    </source>
</evidence>
<keyword evidence="6 9" id="KW-0211">Defensin</keyword>
<evidence type="ECO:0000256" key="7">
    <source>
        <dbReference type="ARBA" id="ARBA00023022"/>
    </source>
</evidence>
<evidence type="ECO:0000256" key="8">
    <source>
        <dbReference type="ARBA" id="ARBA00023157"/>
    </source>
</evidence>